<dbReference type="AlphaFoldDB" id="A0A368YCB8"/>
<dbReference type="Proteomes" id="UP000253324">
    <property type="component" value="Unassembled WGS sequence"/>
</dbReference>
<feature type="compositionally biased region" description="Basic and acidic residues" evidence="1">
    <location>
        <begin position="169"/>
        <end position="186"/>
    </location>
</feature>
<organism evidence="2 3">
    <name type="scientific">Phyllobacterium bourgognense</name>
    <dbReference type="NCBI Taxonomy" id="314236"/>
    <lineage>
        <taxon>Bacteria</taxon>
        <taxon>Pseudomonadati</taxon>
        <taxon>Pseudomonadota</taxon>
        <taxon>Alphaproteobacteria</taxon>
        <taxon>Hyphomicrobiales</taxon>
        <taxon>Phyllobacteriaceae</taxon>
        <taxon>Phyllobacterium</taxon>
    </lineage>
</organism>
<sequence>MTTTARRERATSKDRPHVRFWDATIDGSMTILKAQSGQSRHDRQTVARATCGHSCPLRATTEHGRMPPQAYATERAGGYLKLRSLGADRRRGRARNSAANKNRPKWFCEGSVLTYDDLAQTGGKGLMSSNDLPQSPTHFDASERELWDNIVAHLPAGTLRRRNHAIARQRVERTPSHRSGDEDRRRWQPCHPQGTPGGIDERINNARPRL</sequence>
<protein>
    <submittedName>
        <fullName evidence="2">Uncharacterized protein</fullName>
    </submittedName>
</protein>
<evidence type="ECO:0000313" key="2">
    <source>
        <dbReference type="EMBL" id="RCW77903.1"/>
    </source>
</evidence>
<feature type="region of interest" description="Disordered" evidence="1">
    <location>
        <begin position="166"/>
        <end position="210"/>
    </location>
</feature>
<gene>
    <name evidence="2" type="ORF">C7476_13426</name>
</gene>
<proteinExistence type="predicted"/>
<reference evidence="2 3" key="1">
    <citation type="submission" date="2018-07" db="EMBL/GenBank/DDBJ databases">
        <title>Genomic Encyclopedia of Type Strains, Phase III (KMG-III): the genomes of soil and plant-associated and newly described type strains.</title>
        <authorList>
            <person name="Whitman W."/>
        </authorList>
    </citation>
    <scope>NUCLEOTIDE SEQUENCE [LARGE SCALE GENOMIC DNA]</scope>
    <source>
        <strain evidence="2 3">31-25a</strain>
    </source>
</reference>
<name>A0A368YCB8_9HYPH</name>
<comment type="caution">
    <text evidence="2">The sequence shown here is derived from an EMBL/GenBank/DDBJ whole genome shotgun (WGS) entry which is preliminary data.</text>
</comment>
<evidence type="ECO:0000313" key="3">
    <source>
        <dbReference type="Proteomes" id="UP000253324"/>
    </source>
</evidence>
<evidence type="ECO:0000256" key="1">
    <source>
        <dbReference type="SAM" id="MobiDB-lite"/>
    </source>
</evidence>
<keyword evidence="3" id="KW-1185">Reference proteome</keyword>
<accession>A0A368YCB8</accession>
<dbReference type="EMBL" id="QPJM01000034">
    <property type="protein sequence ID" value="RCW77903.1"/>
    <property type="molecule type" value="Genomic_DNA"/>
</dbReference>